<dbReference type="FunFam" id="3.40.50.2000:FF:000038">
    <property type="entry name" value="UDP-GlucuronosylTransferase"/>
    <property type="match status" value="1"/>
</dbReference>
<keyword evidence="8 11" id="KW-1133">Transmembrane helix</keyword>
<dbReference type="InterPro" id="IPR050271">
    <property type="entry name" value="UDP-glycosyltransferase"/>
</dbReference>
<comment type="catalytic activity">
    <reaction evidence="10">
        <text>glucuronate acceptor + UDP-alpha-D-glucuronate = acceptor beta-D-glucuronoside + UDP + H(+)</text>
        <dbReference type="Rhea" id="RHEA:21032"/>
        <dbReference type="ChEBI" id="CHEBI:15378"/>
        <dbReference type="ChEBI" id="CHEBI:58052"/>
        <dbReference type="ChEBI" id="CHEBI:58223"/>
        <dbReference type="ChEBI" id="CHEBI:132367"/>
        <dbReference type="ChEBI" id="CHEBI:132368"/>
        <dbReference type="EC" id="2.4.1.17"/>
    </reaction>
</comment>
<evidence type="ECO:0000313" key="15">
    <source>
        <dbReference type="WormBase" id="SRAE_X000174400"/>
    </source>
</evidence>
<dbReference type="EMBL" id="LN609396">
    <property type="protein sequence ID" value="CEF60004.1"/>
    <property type="molecule type" value="Genomic_DNA"/>
</dbReference>
<accession>A0A090KR54</accession>
<dbReference type="Gene3D" id="3.40.50.2000">
    <property type="entry name" value="Glycogen Phosphorylase B"/>
    <property type="match status" value="1"/>
</dbReference>
<evidence type="ECO:0000256" key="8">
    <source>
        <dbReference type="ARBA" id="ARBA00022989"/>
    </source>
</evidence>
<evidence type="ECO:0000256" key="11">
    <source>
        <dbReference type="SAM" id="Phobius"/>
    </source>
</evidence>
<evidence type="ECO:0000256" key="10">
    <source>
        <dbReference type="ARBA" id="ARBA00047475"/>
    </source>
</evidence>
<sequence length="527" mass="60717">MILILLIFSFVISTFEYKILVFNLLFAKSHVNYMNNLGDLLQEGGHNVTILRVPMNPDVEGSRTKIANEIESKYRNKEIDEKAKIMKIVEKGSWISRNSENPFNFAFELYEVTKWGTKACEFTINNSELMEELINEKFDLGIVEAFFPCGLGVLKHINITKHISVMSGALFDPFYSRFGLSFYTMQIPSIASPFTPQMSYKERFYNFFAYITLEITYYNHISAGNNMFSKYTKTSNIDLDKELISSAFFVSNDDPIVSYSTPQCPKILRLGGLLIGKPKPLNNEFDKLLNIREKNVIISFGSIAKSCLMTDEMKLGMVKIFKSFPNITFIWKYEEDRPDILNGIENVVTSKWIPQVDLLNDPRVSLFVTHGGMNTLNEVAYFGVPVLTIPLFGDQPRNAKMYEFAQIGKSIDKKDLVENNDLIISLFKELLEDPKYKENAIKISTYIKNRPYDLKEVFLKHIDFAAKFGNVQQLGVYNENMPFWKYLMLDVIAGIILIIILSISVLYRMFCTMKFMFTYAKAHEKVE</sequence>
<dbReference type="CDD" id="cd03784">
    <property type="entry name" value="GT1_Gtf-like"/>
    <property type="match status" value="1"/>
</dbReference>
<keyword evidence="4" id="KW-0328">Glycosyltransferase</keyword>
<dbReference type="Pfam" id="PF00201">
    <property type="entry name" value="UDPGT"/>
    <property type="match status" value="1"/>
</dbReference>
<evidence type="ECO:0000313" key="13">
    <source>
        <dbReference type="Proteomes" id="UP000035682"/>
    </source>
</evidence>
<dbReference type="Proteomes" id="UP000035682">
    <property type="component" value="Unplaced"/>
</dbReference>
<evidence type="ECO:0000313" key="14">
    <source>
        <dbReference type="WBParaSite" id="SRAE_X000174400.1"/>
    </source>
</evidence>
<comment type="subcellular location">
    <subcellularLocation>
        <location evidence="1">Membrane</location>
        <topology evidence="1">Single-pass membrane protein</topology>
    </subcellularLocation>
</comment>
<evidence type="ECO:0000256" key="5">
    <source>
        <dbReference type="ARBA" id="ARBA00022679"/>
    </source>
</evidence>
<dbReference type="WBParaSite" id="SRAE_X000174400.1">
    <property type="protein sequence ID" value="SRAE_X000174400.1"/>
    <property type="gene ID" value="WBGene00267321"/>
</dbReference>
<dbReference type="EC" id="2.4.1.17" evidence="3"/>
<organism evidence="12">
    <name type="scientific">Strongyloides ratti</name>
    <name type="common">Parasitic roundworm</name>
    <dbReference type="NCBI Taxonomy" id="34506"/>
    <lineage>
        <taxon>Eukaryota</taxon>
        <taxon>Metazoa</taxon>
        <taxon>Ecdysozoa</taxon>
        <taxon>Nematoda</taxon>
        <taxon>Chromadorea</taxon>
        <taxon>Rhabditida</taxon>
        <taxon>Tylenchina</taxon>
        <taxon>Panagrolaimomorpha</taxon>
        <taxon>Strongyloidoidea</taxon>
        <taxon>Strongyloididae</taxon>
        <taxon>Strongyloides</taxon>
    </lineage>
</organism>
<evidence type="ECO:0000256" key="1">
    <source>
        <dbReference type="ARBA" id="ARBA00004167"/>
    </source>
</evidence>
<feature type="transmembrane region" description="Helical" evidence="11">
    <location>
        <begin position="483"/>
        <end position="507"/>
    </location>
</feature>
<dbReference type="GO" id="GO:0015020">
    <property type="term" value="F:glucuronosyltransferase activity"/>
    <property type="evidence" value="ECO:0007669"/>
    <property type="project" value="UniProtKB-EC"/>
</dbReference>
<keyword evidence="5 12" id="KW-0808">Transferase</keyword>
<name>A0A090KR54_STRRB</name>
<dbReference type="WormBase" id="SRAE_X000174400">
    <property type="protein sequence ID" value="SRP03361"/>
    <property type="gene ID" value="WBGene00267321"/>
</dbReference>
<dbReference type="PANTHER" id="PTHR48043">
    <property type="entry name" value="EG:EG0003.4 PROTEIN-RELATED"/>
    <property type="match status" value="1"/>
</dbReference>
<comment type="similarity">
    <text evidence="2">Belongs to the UDP-glycosyltransferase family.</text>
</comment>
<dbReference type="RefSeq" id="XP_024499214.1">
    <property type="nucleotide sequence ID" value="XM_024652440.1"/>
</dbReference>
<evidence type="ECO:0000256" key="2">
    <source>
        <dbReference type="ARBA" id="ARBA00009995"/>
    </source>
</evidence>
<reference evidence="14" key="3">
    <citation type="submission" date="2020-12" db="UniProtKB">
        <authorList>
            <consortium name="WormBaseParasite"/>
        </authorList>
    </citation>
    <scope>IDENTIFICATION</scope>
</reference>
<reference evidence="12" key="1">
    <citation type="submission" date="2014-09" db="EMBL/GenBank/DDBJ databases">
        <authorList>
            <person name="Aslett A.Martin."/>
        </authorList>
    </citation>
    <scope>NUCLEOTIDE SEQUENCE</scope>
    <source>
        <strain evidence="12">ED321 Heterogonic</strain>
    </source>
</reference>
<proteinExistence type="inferred from homology"/>
<dbReference type="SUPFAM" id="SSF53756">
    <property type="entry name" value="UDP-Glycosyltransferase/glycogen phosphorylase"/>
    <property type="match status" value="1"/>
</dbReference>
<evidence type="ECO:0000313" key="12">
    <source>
        <dbReference type="EMBL" id="CEF60004.1"/>
    </source>
</evidence>
<gene>
    <name evidence="12 14 15" type="ORF">SRAE_X000174400</name>
</gene>
<dbReference type="AlphaFoldDB" id="A0A090KR54"/>
<dbReference type="CTD" id="36384815"/>
<keyword evidence="9 11" id="KW-0472">Membrane</keyword>
<keyword evidence="6 11" id="KW-0812">Transmembrane</keyword>
<dbReference type="OrthoDB" id="5835829at2759"/>
<dbReference type="InterPro" id="IPR002213">
    <property type="entry name" value="UDP_glucos_trans"/>
</dbReference>
<evidence type="ECO:0000256" key="7">
    <source>
        <dbReference type="ARBA" id="ARBA00022729"/>
    </source>
</evidence>
<dbReference type="GeneID" id="36384815"/>
<protein>
    <recommendedName>
        <fullName evidence="3">glucuronosyltransferase</fullName>
        <ecNumber evidence="3">2.4.1.17</ecNumber>
    </recommendedName>
</protein>
<evidence type="ECO:0000256" key="4">
    <source>
        <dbReference type="ARBA" id="ARBA00022676"/>
    </source>
</evidence>
<evidence type="ECO:0000256" key="9">
    <source>
        <dbReference type="ARBA" id="ARBA00023136"/>
    </source>
</evidence>
<dbReference type="PANTHER" id="PTHR48043:SF23">
    <property type="entry name" value="UDP-GLUCURONOSYLTRANSFERASE"/>
    <property type="match status" value="1"/>
</dbReference>
<reference evidence="13" key="2">
    <citation type="submission" date="2014-09" db="EMBL/GenBank/DDBJ databases">
        <authorList>
            <person name="Martin A.A."/>
        </authorList>
    </citation>
    <scope>NUCLEOTIDE SEQUENCE</scope>
    <source>
        <strain evidence="13">ED321</strain>
    </source>
</reference>
<dbReference type="OMA" id="VIDIRHI"/>
<evidence type="ECO:0000256" key="3">
    <source>
        <dbReference type="ARBA" id="ARBA00012544"/>
    </source>
</evidence>
<evidence type="ECO:0000256" key="6">
    <source>
        <dbReference type="ARBA" id="ARBA00022692"/>
    </source>
</evidence>
<keyword evidence="13" id="KW-1185">Reference proteome</keyword>
<keyword evidence="7" id="KW-0732">Signal</keyword>
<dbReference type="GO" id="GO:0016020">
    <property type="term" value="C:membrane"/>
    <property type="evidence" value="ECO:0007669"/>
    <property type="project" value="UniProtKB-SubCell"/>
</dbReference>